<gene>
    <name evidence="2" type="ORF">GCM10023332_11680</name>
</gene>
<protein>
    <recommendedName>
        <fullName evidence="4">Bacterial Pleckstrin homology domain-containing protein</fullName>
    </recommendedName>
</protein>
<feature type="transmembrane region" description="Helical" evidence="1">
    <location>
        <begin position="66"/>
        <end position="83"/>
    </location>
</feature>
<keyword evidence="1" id="KW-0472">Membrane</keyword>
<keyword evidence="1" id="KW-1133">Transmembrane helix</keyword>
<evidence type="ECO:0000256" key="1">
    <source>
        <dbReference type="SAM" id="Phobius"/>
    </source>
</evidence>
<accession>A0ABP9DVN7</accession>
<evidence type="ECO:0008006" key="4">
    <source>
        <dbReference type="Google" id="ProtNLM"/>
    </source>
</evidence>
<dbReference type="Proteomes" id="UP001501323">
    <property type="component" value="Unassembled WGS sequence"/>
</dbReference>
<dbReference type="EMBL" id="BAABJY010000002">
    <property type="protein sequence ID" value="GAA4861374.1"/>
    <property type="molecule type" value="Genomic_DNA"/>
</dbReference>
<dbReference type="RefSeq" id="WP_345294591.1">
    <property type="nucleotide sequence ID" value="NZ_BAABJY010000002.1"/>
</dbReference>
<sequence length="203" mass="21921">MNTASGEPVDDGRLDLVPAPAASRAWLFVLAGALPIALTAMALALAGPPAALPQLAAFSDATHATPAVLGGVAILSLAAWFLLDRLLQRHALRLEPDRLVVTSGFNTCKLALADLRLDQARAIDLDERTECRPMLKLNGTGLPGFRSGWYLLRDRSRAFVALSGGRRALHIPTQRKHVLLLEARQPQVLLDTLREMASTPARR</sequence>
<name>A0ABP9DVN7_9GAMM</name>
<evidence type="ECO:0000313" key="2">
    <source>
        <dbReference type="EMBL" id="GAA4861374.1"/>
    </source>
</evidence>
<reference evidence="3" key="1">
    <citation type="journal article" date="2019" name="Int. J. Syst. Evol. Microbiol.">
        <title>The Global Catalogue of Microorganisms (GCM) 10K type strain sequencing project: providing services to taxonomists for standard genome sequencing and annotation.</title>
        <authorList>
            <consortium name="The Broad Institute Genomics Platform"/>
            <consortium name="The Broad Institute Genome Sequencing Center for Infectious Disease"/>
            <person name="Wu L."/>
            <person name="Ma J."/>
        </authorList>
    </citation>
    <scope>NUCLEOTIDE SEQUENCE [LARGE SCALE GENOMIC DNA]</scope>
    <source>
        <strain evidence="3">JCM 18392</strain>
    </source>
</reference>
<comment type="caution">
    <text evidence="2">The sequence shown here is derived from an EMBL/GenBank/DDBJ whole genome shotgun (WGS) entry which is preliminary data.</text>
</comment>
<evidence type="ECO:0000313" key="3">
    <source>
        <dbReference type="Proteomes" id="UP001501323"/>
    </source>
</evidence>
<feature type="transmembrane region" description="Helical" evidence="1">
    <location>
        <begin position="25"/>
        <end position="46"/>
    </location>
</feature>
<keyword evidence="3" id="KW-1185">Reference proteome</keyword>
<organism evidence="2 3">
    <name type="scientific">Luteimonas vadosa</name>
    <dbReference type="NCBI Taxonomy" id="1165507"/>
    <lineage>
        <taxon>Bacteria</taxon>
        <taxon>Pseudomonadati</taxon>
        <taxon>Pseudomonadota</taxon>
        <taxon>Gammaproteobacteria</taxon>
        <taxon>Lysobacterales</taxon>
        <taxon>Lysobacteraceae</taxon>
        <taxon>Luteimonas</taxon>
    </lineage>
</organism>
<proteinExistence type="predicted"/>
<keyword evidence="1" id="KW-0812">Transmembrane</keyword>